<dbReference type="Proteomes" id="UP000887116">
    <property type="component" value="Unassembled WGS sequence"/>
</dbReference>
<name>A0A8X6HYG3_TRICU</name>
<evidence type="ECO:0000313" key="2">
    <source>
        <dbReference type="Proteomes" id="UP000887116"/>
    </source>
</evidence>
<evidence type="ECO:0000313" key="1">
    <source>
        <dbReference type="EMBL" id="GFR32416.1"/>
    </source>
</evidence>
<accession>A0A8X6HYG3</accession>
<proteinExistence type="predicted"/>
<gene>
    <name evidence="1" type="ORF">TNCT_366791</name>
</gene>
<keyword evidence="2" id="KW-1185">Reference proteome</keyword>
<organism evidence="1 2">
    <name type="scientific">Trichonephila clavata</name>
    <name type="common">Joro spider</name>
    <name type="synonym">Nephila clavata</name>
    <dbReference type="NCBI Taxonomy" id="2740835"/>
    <lineage>
        <taxon>Eukaryota</taxon>
        <taxon>Metazoa</taxon>
        <taxon>Ecdysozoa</taxon>
        <taxon>Arthropoda</taxon>
        <taxon>Chelicerata</taxon>
        <taxon>Arachnida</taxon>
        <taxon>Araneae</taxon>
        <taxon>Araneomorphae</taxon>
        <taxon>Entelegynae</taxon>
        <taxon>Araneoidea</taxon>
        <taxon>Nephilidae</taxon>
        <taxon>Trichonephila</taxon>
    </lineage>
</organism>
<dbReference type="AlphaFoldDB" id="A0A8X6HYG3"/>
<reference evidence="1" key="1">
    <citation type="submission" date="2020-07" db="EMBL/GenBank/DDBJ databases">
        <title>Multicomponent nature underlies the extraordinary mechanical properties of spider dragline silk.</title>
        <authorList>
            <person name="Kono N."/>
            <person name="Nakamura H."/>
            <person name="Mori M."/>
            <person name="Yoshida Y."/>
            <person name="Ohtoshi R."/>
            <person name="Malay A.D."/>
            <person name="Moran D.A.P."/>
            <person name="Tomita M."/>
            <person name="Numata K."/>
            <person name="Arakawa K."/>
        </authorList>
    </citation>
    <scope>NUCLEOTIDE SEQUENCE</scope>
</reference>
<comment type="caution">
    <text evidence="1">The sequence shown here is derived from an EMBL/GenBank/DDBJ whole genome shotgun (WGS) entry which is preliminary data.</text>
</comment>
<dbReference type="EMBL" id="BMAO01019732">
    <property type="protein sequence ID" value="GFR32416.1"/>
    <property type="molecule type" value="Genomic_DNA"/>
</dbReference>
<sequence>MLRYMATSPALQLDDGDAATGDVVAIRLLVVVLKYDLRIKSDTFTGMESSIQVSLIAKESDRLMMESVRDVF</sequence>
<protein>
    <submittedName>
        <fullName evidence="1">Uncharacterized protein</fullName>
    </submittedName>
</protein>